<comment type="caution">
    <text evidence="1">The sequence shown here is derived from an EMBL/GenBank/DDBJ whole genome shotgun (WGS) entry which is preliminary data.</text>
</comment>
<sequence length="145" mass="15935">MKTPPVCFGARDNTFGSFVVPSSGKLVSVKLVHVYGYVTCDKRNRAYWSFWGCCHYPKDVNVVITTSFDKILLPSNEFFTGLVLKRSSIPGYNSLSPELVLSAVSNPLNVAGGQELRLWYGQDLANSLEGNNGGTSCCDVYVRLI</sequence>
<dbReference type="Proteomes" id="UP001159405">
    <property type="component" value="Unassembled WGS sequence"/>
</dbReference>
<accession>A0ABN8QHG3</accession>
<dbReference type="EMBL" id="CALNXK010000128">
    <property type="protein sequence ID" value="CAH3164174.1"/>
    <property type="molecule type" value="Genomic_DNA"/>
</dbReference>
<evidence type="ECO:0000313" key="1">
    <source>
        <dbReference type="EMBL" id="CAH3164174.1"/>
    </source>
</evidence>
<name>A0ABN8QHG3_9CNID</name>
<gene>
    <name evidence="1" type="ORF">PLOB_00006160</name>
</gene>
<keyword evidence="2" id="KW-1185">Reference proteome</keyword>
<evidence type="ECO:0000313" key="2">
    <source>
        <dbReference type="Proteomes" id="UP001159405"/>
    </source>
</evidence>
<protein>
    <submittedName>
        <fullName evidence="1">Uncharacterized protein</fullName>
    </submittedName>
</protein>
<reference evidence="1 2" key="1">
    <citation type="submission" date="2022-05" db="EMBL/GenBank/DDBJ databases">
        <authorList>
            <consortium name="Genoscope - CEA"/>
            <person name="William W."/>
        </authorList>
    </citation>
    <scope>NUCLEOTIDE SEQUENCE [LARGE SCALE GENOMIC DNA]</scope>
</reference>
<organism evidence="1 2">
    <name type="scientific">Porites lobata</name>
    <dbReference type="NCBI Taxonomy" id="104759"/>
    <lineage>
        <taxon>Eukaryota</taxon>
        <taxon>Metazoa</taxon>
        <taxon>Cnidaria</taxon>
        <taxon>Anthozoa</taxon>
        <taxon>Hexacorallia</taxon>
        <taxon>Scleractinia</taxon>
        <taxon>Fungiina</taxon>
        <taxon>Poritidae</taxon>
        <taxon>Porites</taxon>
    </lineage>
</organism>
<proteinExistence type="predicted"/>